<protein>
    <submittedName>
        <fullName evidence="1">Uncharacterized protein</fullName>
    </submittedName>
</protein>
<gene>
    <name evidence="1" type="ORF">SDC9_101410</name>
</gene>
<dbReference type="AntiFam" id="ANF00225">
    <property type="entry name" value="Shadow ORF (opposite tuf)"/>
</dbReference>
<dbReference type="EMBL" id="VSSQ01014893">
    <property type="protein sequence ID" value="MPM54631.1"/>
    <property type="molecule type" value="Genomic_DNA"/>
</dbReference>
<evidence type="ECO:0000313" key="1">
    <source>
        <dbReference type="EMBL" id="MPM54631.1"/>
    </source>
</evidence>
<reference evidence="1" key="1">
    <citation type="submission" date="2019-08" db="EMBL/GenBank/DDBJ databases">
        <authorList>
            <person name="Kucharzyk K."/>
            <person name="Murdoch R.W."/>
            <person name="Higgins S."/>
            <person name="Loffler F."/>
        </authorList>
    </citation>
    <scope>NUCLEOTIDE SEQUENCE</scope>
</reference>
<sequence>MRVDAARLGQNLATLDLVALNATQQSAHVIASLSKVQQFAEHLKAGNGGFALLVLQADDLNFFANLNGATLHTAGSNGATASDGEHILDRHQEGLVSSTVRGRDIAVNSGHQLGDALVLGCIRVGRSALESFQCRTFDDGGIVAGEIVAAQQVTNLHFHELKQLGVVDLVDFVHEDNDVGHANLTESRMCSRVWGIGPSAAETTRIAPSICAAPVIMFLT</sequence>
<name>A0A645AQN4_9ZZZZ</name>
<organism evidence="1">
    <name type="scientific">bioreactor metagenome</name>
    <dbReference type="NCBI Taxonomy" id="1076179"/>
    <lineage>
        <taxon>unclassified sequences</taxon>
        <taxon>metagenomes</taxon>
        <taxon>ecological metagenomes</taxon>
    </lineage>
</organism>
<proteinExistence type="predicted"/>
<comment type="caution">
    <text evidence="1">The sequence shown here is derived from an EMBL/GenBank/DDBJ whole genome shotgun (WGS) entry which is preliminary data.</text>
</comment>
<accession>A0A645AQN4</accession>
<dbReference type="AlphaFoldDB" id="A0A645AQN4"/>